<dbReference type="AlphaFoldDB" id="A0A4Z2JFR0"/>
<dbReference type="Proteomes" id="UP000314294">
    <property type="component" value="Unassembled WGS sequence"/>
</dbReference>
<evidence type="ECO:0000313" key="3">
    <source>
        <dbReference type="Proteomes" id="UP000314294"/>
    </source>
</evidence>
<name>A0A4Z2JFR0_9TELE</name>
<organism evidence="2 3">
    <name type="scientific">Liparis tanakae</name>
    <name type="common">Tanaka's snailfish</name>
    <dbReference type="NCBI Taxonomy" id="230148"/>
    <lineage>
        <taxon>Eukaryota</taxon>
        <taxon>Metazoa</taxon>
        <taxon>Chordata</taxon>
        <taxon>Craniata</taxon>
        <taxon>Vertebrata</taxon>
        <taxon>Euteleostomi</taxon>
        <taxon>Actinopterygii</taxon>
        <taxon>Neopterygii</taxon>
        <taxon>Teleostei</taxon>
        <taxon>Neoteleostei</taxon>
        <taxon>Acanthomorphata</taxon>
        <taxon>Eupercaria</taxon>
        <taxon>Perciformes</taxon>
        <taxon>Cottioidei</taxon>
        <taxon>Cottales</taxon>
        <taxon>Liparidae</taxon>
        <taxon>Liparis</taxon>
    </lineage>
</organism>
<feature type="region of interest" description="Disordered" evidence="1">
    <location>
        <begin position="1"/>
        <end position="24"/>
    </location>
</feature>
<proteinExistence type="predicted"/>
<sequence>MACRRMQLSLRSNQTDMVDTDSHTPIKPLSRASCHGSDELSAAATSPFQTICCCHTAMFLLWCKMLVLYEVAR</sequence>
<evidence type="ECO:0000313" key="2">
    <source>
        <dbReference type="EMBL" id="TNN88102.1"/>
    </source>
</evidence>
<accession>A0A4Z2JFR0</accession>
<comment type="caution">
    <text evidence="2">The sequence shown here is derived from an EMBL/GenBank/DDBJ whole genome shotgun (WGS) entry which is preliminary data.</text>
</comment>
<reference evidence="2 3" key="1">
    <citation type="submission" date="2019-03" db="EMBL/GenBank/DDBJ databases">
        <title>First draft genome of Liparis tanakae, snailfish: a comprehensive survey of snailfish specific genes.</title>
        <authorList>
            <person name="Kim W."/>
            <person name="Song I."/>
            <person name="Jeong J.-H."/>
            <person name="Kim D."/>
            <person name="Kim S."/>
            <person name="Ryu S."/>
            <person name="Song J.Y."/>
            <person name="Lee S.K."/>
        </authorList>
    </citation>
    <scope>NUCLEOTIDE SEQUENCE [LARGE SCALE GENOMIC DNA]</scope>
    <source>
        <tissue evidence="2">Muscle</tissue>
    </source>
</reference>
<dbReference type="EMBL" id="SRLO01000007">
    <property type="protein sequence ID" value="TNN88102.1"/>
    <property type="molecule type" value="Genomic_DNA"/>
</dbReference>
<gene>
    <name evidence="2" type="ORF">EYF80_001683</name>
</gene>
<evidence type="ECO:0000256" key="1">
    <source>
        <dbReference type="SAM" id="MobiDB-lite"/>
    </source>
</evidence>
<protein>
    <submittedName>
        <fullName evidence="2">Uncharacterized protein</fullName>
    </submittedName>
</protein>
<keyword evidence="3" id="KW-1185">Reference proteome</keyword>